<protein>
    <submittedName>
        <fullName evidence="1">Uncharacterized protein</fullName>
    </submittedName>
</protein>
<comment type="caution">
    <text evidence="1">The sequence shown here is derived from an EMBL/GenBank/DDBJ whole genome shotgun (WGS) entry which is preliminary data.</text>
</comment>
<keyword evidence="2" id="KW-1185">Reference proteome</keyword>
<dbReference type="Proteomes" id="UP000761264">
    <property type="component" value="Unassembled WGS sequence"/>
</dbReference>
<organism evidence="1 2">
    <name type="scientific">Pelagibius litoralis</name>
    <dbReference type="NCBI Taxonomy" id="374515"/>
    <lineage>
        <taxon>Bacteria</taxon>
        <taxon>Pseudomonadati</taxon>
        <taxon>Pseudomonadota</taxon>
        <taxon>Alphaproteobacteria</taxon>
        <taxon>Rhodospirillales</taxon>
        <taxon>Rhodovibrionaceae</taxon>
        <taxon>Pelagibius</taxon>
    </lineage>
</organism>
<dbReference type="EMBL" id="JAAQPH010000004">
    <property type="protein sequence ID" value="NIA68238.1"/>
    <property type="molecule type" value="Genomic_DNA"/>
</dbReference>
<proteinExistence type="predicted"/>
<evidence type="ECO:0000313" key="2">
    <source>
        <dbReference type="Proteomes" id="UP000761264"/>
    </source>
</evidence>
<gene>
    <name evidence="1" type="ORF">HBA54_06500</name>
</gene>
<dbReference type="AlphaFoldDB" id="A0A967EWT3"/>
<evidence type="ECO:0000313" key="1">
    <source>
        <dbReference type="EMBL" id="NIA68238.1"/>
    </source>
</evidence>
<reference evidence="1" key="1">
    <citation type="submission" date="2020-03" db="EMBL/GenBank/DDBJ databases">
        <title>Genome of Pelagibius litoralis DSM 21314T.</title>
        <authorList>
            <person name="Wang G."/>
        </authorList>
    </citation>
    <scope>NUCLEOTIDE SEQUENCE</scope>
    <source>
        <strain evidence="1">DSM 21314</strain>
    </source>
</reference>
<name>A0A967EWT3_9PROT</name>
<sequence>MAKKNPLKLNALQLKTLVILQQMARSPDHAQPGDEEGSVMVTNFPAAHGNHFHVGDAVVLARDASGLANANVFAVLERKGLLRSLHPMGAMLTAAALHYDTGLADKILHRSDH</sequence>
<accession>A0A967EWT3</accession>
<dbReference type="RefSeq" id="WP_167222625.1">
    <property type="nucleotide sequence ID" value="NZ_JAAQPH010000004.1"/>
</dbReference>